<proteinExistence type="predicted"/>
<dbReference type="EMBL" id="JAWRCO010000001">
    <property type="protein sequence ID" value="MDW6002137.1"/>
    <property type="molecule type" value="Genomic_DNA"/>
</dbReference>
<dbReference type="RefSeq" id="WP_087481517.1">
    <property type="nucleotide sequence ID" value="NZ_AP024883.1"/>
</dbReference>
<protein>
    <submittedName>
        <fullName evidence="1">Hcp family type VI secretion system effector</fullName>
    </submittedName>
    <submittedName>
        <fullName evidence="2">Major exported protein</fullName>
    </submittedName>
</protein>
<evidence type="ECO:0000313" key="1">
    <source>
        <dbReference type="EMBL" id="MDW6002137.1"/>
    </source>
</evidence>
<dbReference type="SUPFAM" id="SSF141452">
    <property type="entry name" value="Hcp1-like"/>
    <property type="match status" value="1"/>
</dbReference>
<accession>A0A1Y6IYB1</accession>
<evidence type="ECO:0000313" key="4">
    <source>
        <dbReference type="Proteomes" id="UP001283366"/>
    </source>
</evidence>
<dbReference type="EMBL" id="FXXI01000005">
    <property type="protein sequence ID" value="SMS01482.1"/>
    <property type="molecule type" value="Genomic_DNA"/>
</dbReference>
<dbReference type="Pfam" id="PF05638">
    <property type="entry name" value="T6SS_HCP"/>
    <property type="match status" value="1"/>
</dbReference>
<dbReference type="OrthoDB" id="5674026at2"/>
<dbReference type="InterPro" id="IPR036624">
    <property type="entry name" value="Hcp1-lik_sf"/>
</dbReference>
<name>A0A1Y6IYB1_9VIBR</name>
<organism evidence="2 3">
    <name type="scientific">Vibrio mangrovi</name>
    <dbReference type="NCBI Taxonomy" id="474394"/>
    <lineage>
        <taxon>Bacteria</taxon>
        <taxon>Pseudomonadati</taxon>
        <taxon>Pseudomonadota</taxon>
        <taxon>Gammaproteobacteria</taxon>
        <taxon>Vibrionales</taxon>
        <taxon>Vibrionaceae</taxon>
        <taxon>Vibrio</taxon>
    </lineage>
</organism>
<evidence type="ECO:0000313" key="2">
    <source>
        <dbReference type="EMBL" id="SMS01482.1"/>
    </source>
</evidence>
<keyword evidence="4" id="KW-1185">Reference proteome</keyword>
<sequence>MAHVAYITINGEKQGLISSGCNTKDSMGNKYQEAHTDEVTLLACDHRISKGSQQHSKTHSPIYITKNIDKSSPLLATAFARQEHLDCTIDFFRTNEQGYNEKYYSIELVKAVISEINFTLPHCIQSHHEEMHETIALSYKEIVWKHHISGTMGYDNWEQGGWLE</sequence>
<reference evidence="2 3" key="1">
    <citation type="submission" date="2017-05" db="EMBL/GenBank/DDBJ databases">
        <authorList>
            <person name="Song R."/>
            <person name="Chenine A.L."/>
            <person name="Ruprecht R.M."/>
        </authorList>
    </citation>
    <scope>NUCLEOTIDE SEQUENCE [LARGE SCALE GENOMIC DNA]</scope>
    <source>
        <strain evidence="2 3">CECT 7927</strain>
    </source>
</reference>
<dbReference type="PANTHER" id="PTHR34319">
    <property type="entry name" value="MAJOR EXPORTED PROTEIN"/>
    <property type="match status" value="1"/>
</dbReference>
<gene>
    <name evidence="2" type="primary">hcpA_1</name>
    <name evidence="1" type="ORF">SBX37_04535</name>
    <name evidence="2" type="ORF">VIM7927_02778</name>
</gene>
<dbReference type="Proteomes" id="UP001283366">
    <property type="component" value="Unassembled WGS sequence"/>
</dbReference>
<dbReference type="NCBIfam" id="TIGR03344">
    <property type="entry name" value="VI_effect_Hcp1"/>
    <property type="match status" value="1"/>
</dbReference>
<dbReference type="InterPro" id="IPR052947">
    <property type="entry name" value="T6SS_Hcp1_domain"/>
</dbReference>
<evidence type="ECO:0000313" key="3">
    <source>
        <dbReference type="Proteomes" id="UP000196125"/>
    </source>
</evidence>
<dbReference type="InterPro" id="IPR008514">
    <property type="entry name" value="T6SS_Hcp"/>
</dbReference>
<reference evidence="1 4" key="2">
    <citation type="submission" date="2023-11" db="EMBL/GenBank/DDBJ databases">
        <title>Plant-associative lifestyle of Vibrio porteresiae and its evolutionary dynamics.</title>
        <authorList>
            <person name="Rameshkumar N."/>
            <person name="Kirti K."/>
        </authorList>
    </citation>
    <scope>NUCLEOTIDE SEQUENCE [LARGE SCALE GENOMIC DNA]</scope>
    <source>
        <strain evidence="1 4">MSSRF38</strain>
    </source>
</reference>
<dbReference type="Proteomes" id="UP000196125">
    <property type="component" value="Unassembled WGS sequence"/>
</dbReference>
<dbReference type="AlphaFoldDB" id="A0A1Y6IYB1"/>
<dbReference type="PANTHER" id="PTHR34319:SF7">
    <property type="entry name" value="HNH ENDONUCLEASE DOMAIN-CONTAINING PROTEIN"/>
    <property type="match status" value="1"/>
</dbReference>
<dbReference type="Gene3D" id="2.30.110.20">
    <property type="entry name" value="Hcp1-like"/>
    <property type="match status" value="1"/>
</dbReference>